<proteinExistence type="predicted"/>
<evidence type="ECO:0000313" key="2">
    <source>
        <dbReference type="WBParaSite" id="PEQ_0001226701-mRNA-1"/>
    </source>
</evidence>
<dbReference type="WBParaSite" id="PEQ_0001226701-mRNA-1">
    <property type="protein sequence ID" value="PEQ_0001226701-mRNA-1"/>
    <property type="gene ID" value="PEQ_0001226701"/>
</dbReference>
<dbReference type="Proteomes" id="UP000887564">
    <property type="component" value="Unplaced"/>
</dbReference>
<name>A0A914S1Q7_PAREQ</name>
<evidence type="ECO:0000313" key="1">
    <source>
        <dbReference type="Proteomes" id="UP000887564"/>
    </source>
</evidence>
<sequence length="43" mass="5013">MFVEREISHCTPIYQLLPLSLKNASRFSNQFSDEKLAQWSPSL</sequence>
<organism evidence="1 2">
    <name type="scientific">Parascaris equorum</name>
    <name type="common">Equine roundworm</name>
    <dbReference type="NCBI Taxonomy" id="6256"/>
    <lineage>
        <taxon>Eukaryota</taxon>
        <taxon>Metazoa</taxon>
        <taxon>Ecdysozoa</taxon>
        <taxon>Nematoda</taxon>
        <taxon>Chromadorea</taxon>
        <taxon>Rhabditida</taxon>
        <taxon>Spirurina</taxon>
        <taxon>Ascaridomorpha</taxon>
        <taxon>Ascaridoidea</taxon>
        <taxon>Ascarididae</taxon>
        <taxon>Parascaris</taxon>
    </lineage>
</organism>
<accession>A0A914S1Q7</accession>
<dbReference type="AlphaFoldDB" id="A0A914S1Q7"/>
<reference evidence="2" key="1">
    <citation type="submission" date="2022-11" db="UniProtKB">
        <authorList>
            <consortium name="WormBaseParasite"/>
        </authorList>
    </citation>
    <scope>IDENTIFICATION</scope>
</reference>
<protein>
    <submittedName>
        <fullName evidence="2">Uncharacterized protein</fullName>
    </submittedName>
</protein>
<keyword evidence="1" id="KW-1185">Reference proteome</keyword>